<gene>
    <name evidence="6" type="primary">rsmI</name>
    <name evidence="8" type="ORF">AAT16_13785</name>
    <name evidence="9" type="ORF">SAMN05216235_1019</name>
</gene>
<dbReference type="KEGG" id="shv:AAT16_13785"/>
<comment type="function">
    <text evidence="6">Catalyzes the 2'-O-methylation of the ribose of cytidine 1402 (C1402) in 16S rRNA.</text>
</comment>
<dbReference type="Gene3D" id="3.30.950.10">
    <property type="entry name" value="Methyltransferase, Cobalt-precorrin-4 Transmethylase, Domain 2"/>
    <property type="match status" value="1"/>
</dbReference>
<keyword evidence="1 6" id="KW-0963">Cytoplasm</keyword>
<sequence>MHLFVTGTPIGNLDDMTFRAIETLKDVDTILCEDTRTTRKLTNHFEISTPLRSYHDFNKEEVEDHIIEEMKEGRTFALVSDAGMPVVSDPGFELIGRMQRENLDYVVIPSASAFTMALVASGIPSYEFTYFGFLPKTGRKRKDKLIEVMEHPFTSVLYESPHKIKDTIAAISNIDPERNVSVSREITKKFEQHERASAVEMADMLGERIPLKGEFVIVVEGAPEIEETFDMPVTEHIEVLVGEGMKPKQAIKAVADLRGLRKQDVYDEYHKK</sequence>
<dbReference type="PANTHER" id="PTHR46111:SF1">
    <property type="entry name" value="RIBOSOMAL RNA SMALL SUBUNIT METHYLTRANSFERASE I"/>
    <property type="match status" value="1"/>
</dbReference>
<evidence type="ECO:0000256" key="5">
    <source>
        <dbReference type="ARBA" id="ARBA00022691"/>
    </source>
</evidence>
<keyword evidence="3 6" id="KW-0489">Methyltransferase</keyword>
<reference evidence="8 10" key="1">
    <citation type="journal article" date="2015" name="Int. J. Syst. Evol. Microbiol.">
        <title>Complete genome sequence of Salinicoccus halodurans H3B36, isolated from the Qaidam Basin in China.</title>
        <authorList>
            <person name="Jiang K."/>
            <person name="Xue Y."/>
            <person name="Ma Y."/>
        </authorList>
    </citation>
    <scope>NUCLEOTIDE SEQUENCE [LARGE SCALE GENOMIC DNA]</scope>
    <source>
        <strain evidence="8 10">H3B36</strain>
    </source>
</reference>
<evidence type="ECO:0000313" key="11">
    <source>
        <dbReference type="Proteomes" id="UP000183090"/>
    </source>
</evidence>
<evidence type="ECO:0000256" key="1">
    <source>
        <dbReference type="ARBA" id="ARBA00022490"/>
    </source>
</evidence>
<evidence type="ECO:0000313" key="9">
    <source>
        <dbReference type="EMBL" id="SFK66652.1"/>
    </source>
</evidence>
<dbReference type="PANTHER" id="PTHR46111">
    <property type="entry name" value="RIBOSOMAL RNA SMALL SUBUNIT METHYLTRANSFERASE I"/>
    <property type="match status" value="1"/>
</dbReference>
<evidence type="ECO:0000256" key="3">
    <source>
        <dbReference type="ARBA" id="ARBA00022603"/>
    </source>
</evidence>
<dbReference type="InterPro" id="IPR008189">
    <property type="entry name" value="rRNA_ssu_MeTfrase_I"/>
</dbReference>
<dbReference type="GO" id="GO:0005737">
    <property type="term" value="C:cytoplasm"/>
    <property type="evidence" value="ECO:0007669"/>
    <property type="project" value="UniProtKB-SubCell"/>
</dbReference>
<proteinExistence type="inferred from homology"/>
<reference evidence="9 11" key="3">
    <citation type="submission" date="2016-10" db="EMBL/GenBank/DDBJ databases">
        <authorList>
            <person name="Varghese N."/>
            <person name="Submissions S."/>
        </authorList>
    </citation>
    <scope>NUCLEOTIDE SEQUENCE [LARGE SCALE GENOMIC DNA]</scope>
    <source>
        <strain evidence="9 11">CGMCC 1.6501</strain>
    </source>
</reference>
<dbReference type="NCBIfam" id="TIGR00096">
    <property type="entry name" value="16S rRNA (cytidine(1402)-2'-O)-methyltransferase"/>
    <property type="match status" value="1"/>
</dbReference>
<comment type="catalytic activity">
    <reaction evidence="6">
        <text>cytidine(1402) in 16S rRNA + S-adenosyl-L-methionine = 2'-O-methylcytidine(1402) in 16S rRNA + S-adenosyl-L-homocysteine + H(+)</text>
        <dbReference type="Rhea" id="RHEA:42924"/>
        <dbReference type="Rhea" id="RHEA-COMP:10285"/>
        <dbReference type="Rhea" id="RHEA-COMP:10286"/>
        <dbReference type="ChEBI" id="CHEBI:15378"/>
        <dbReference type="ChEBI" id="CHEBI:57856"/>
        <dbReference type="ChEBI" id="CHEBI:59789"/>
        <dbReference type="ChEBI" id="CHEBI:74495"/>
        <dbReference type="ChEBI" id="CHEBI:82748"/>
        <dbReference type="EC" id="2.1.1.198"/>
    </reaction>
</comment>
<dbReference type="EMBL" id="FOTB01000002">
    <property type="protein sequence ID" value="SFK66652.1"/>
    <property type="molecule type" value="Genomic_DNA"/>
</dbReference>
<evidence type="ECO:0000259" key="7">
    <source>
        <dbReference type="Pfam" id="PF00590"/>
    </source>
</evidence>
<dbReference type="Proteomes" id="UP000183090">
    <property type="component" value="Unassembled WGS sequence"/>
</dbReference>
<dbReference type="HAMAP" id="MF_01877">
    <property type="entry name" value="16SrRNA_methyltr_I"/>
    <property type="match status" value="1"/>
</dbReference>
<evidence type="ECO:0000313" key="10">
    <source>
        <dbReference type="Proteomes" id="UP000034029"/>
    </source>
</evidence>
<dbReference type="InterPro" id="IPR035996">
    <property type="entry name" value="4pyrrol_Methylase_sf"/>
</dbReference>
<dbReference type="OrthoDB" id="9809084at2"/>
<keyword evidence="10" id="KW-1185">Reference proteome</keyword>
<dbReference type="AlphaFoldDB" id="A0A0F7HPM7"/>
<reference evidence="10" key="2">
    <citation type="submission" date="2015-04" db="EMBL/GenBank/DDBJ databases">
        <title>Complete genome sequence of Salinicoccus halodurans strain H3B36, isolated from the Qaidam basin of China.</title>
        <authorList>
            <person name="Ma Y."/>
            <person name="Jiang K."/>
            <person name="Xue Y."/>
        </authorList>
    </citation>
    <scope>NUCLEOTIDE SEQUENCE [LARGE SCALE GENOMIC DNA]</scope>
    <source>
        <strain evidence="10">H3B36</strain>
    </source>
</reference>
<dbReference type="Gene3D" id="3.40.1010.10">
    <property type="entry name" value="Cobalt-precorrin-4 Transmethylase, Domain 1"/>
    <property type="match status" value="1"/>
</dbReference>
<dbReference type="Proteomes" id="UP000034029">
    <property type="component" value="Chromosome"/>
</dbReference>
<name>A0A0F7HPM7_9STAP</name>
<dbReference type="PROSITE" id="PS01296">
    <property type="entry name" value="RSMI"/>
    <property type="match status" value="1"/>
</dbReference>
<dbReference type="SUPFAM" id="SSF53790">
    <property type="entry name" value="Tetrapyrrole methylase"/>
    <property type="match status" value="1"/>
</dbReference>
<organism evidence="9 11">
    <name type="scientific">Salinicoccus halodurans</name>
    <dbReference type="NCBI Taxonomy" id="407035"/>
    <lineage>
        <taxon>Bacteria</taxon>
        <taxon>Bacillati</taxon>
        <taxon>Bacillota</taxon>
        <taxon>Bacilli</taxon>
        <taxon>Bacillales</taxon>
        <taxon>Staphylococcaceae</taxon>
        <taxon>Salinicoccus</taxon>
    </lineage>
</organism>
<dbReference type="InterPro" id="IPR014776">
    <property type="entry name" value="4pyrrole_Mease_sub2"/>
</dbReference>
<dbReference type="InterPro" id="IPR018063">
    <property type="entry name" value="SAM_MeTrfase_RsmI_CS"/>
</dbReference>
<dbReference type="PIRSF" id="PIRSF005917">
    <property type="entry name" value="MTase_YraL"/>
    <property type="match status" value="1"/>
</dbReference>
<comment type="similarity">
    <text evidence="6">Belongs to the methyltransferase superfamily. RsmI family.</text>
</comment>
<evidence type="ECO:0000313" key="8">
    <source>
        <dbReference type="EMBL" id="AKG75161.1"/>
    </source>
</evidence>
<feature type="domain" description="Tetrapyrrole methylase" evidence="7">
    <location>
        <begin position="3"/>
        <end position="199"/>
    </location>
</feature>
<dbReference type="RefSeq" id="WP_046791337.1">
    <property type="nucleotide sequence ID" value="NZ_CP011366.1"/>
</dbReference>
<dbReference type="Pfam" id="PF00590">
    <property type="entry name" value="TP_methylase"/>
    <property type="match status" value="1"/>
</dbReference>
<dbReference type="FunFam" id="3.40.1010.10:FF:000007">
    <property type="entry name" value="Ribosomal RNA small subunit methyltransferase I"/>
    <property type="match status" value="1"/>
</dbReference>
<keyword evidence="2 6" id="KW-0698">rRNA processing</keyword>
<keyword evidence="4 6" id="KW-0808">Transferase</keyword>
<evidence type="ECO:0000256" key="6">
    <source>
        <dbReference type="HAMAP-Rule" id="MF_01877"/>
    </source>
</evidence>
<comment type="subcellular location">
    <subcellularLocation>
        <location evidence="6">Cytoplasm</location>
    </subcellularLocation>
</comment>
<dbReference type="InterPro" id="IPR014777">
    <property type="entry name" value="4pyrrole_Mease_sub1"/>
</dbReference>
<protein>
    <recommendedName>
        <fullName evidence="6">Ribosomal RNA small subunit methyltransferase I</fullName>
        <ecNumber evidence="6">2.1.1.198</ecNumber>
    </recommendedName>
    <alternativeName>
        <fullName evidence="6">16S rRNA 2'-O-ribose C1402 methyltransferase</fullName>
    </alternativeName>
    <alternativeName>
        <fullName evidence="6">rRNA (cytidine-2'-O-)-methyltransferase RsmI</fullName>
    </alternativeName>
</protein>
<keyword evidence="5 6" id="KW-0949">S-adenosyl-L-methionine</keyword>
<dbReference type="EMBL" id="CP011366">
    <property type="protein sequence ID" value="AKG75161.1"/>
    <property type="molecule type" value="Genomic_DNA"/>
</dbReference>
<dbReference type="CDD" id="cd11648">
    <property type="entry name" value="RsmI"/>
    <property type="match status" value="1"/>
</dbReference>
<dbReference type="GO" id="GO:0070677">
    <property type="term" value="F:rRNA (cytosine-2'-O-)-methyltransferase activity"/>
    <property type="evidence" value="ECO:0007669"/>
    <property type="project" value="UniProtKB-UniRule"/>
</dbReference>
<dbReference type="FunFam" id="3.30.950.10:FF:000002">
    <property type="entry name" value="Ribosomal RNA small subunit methyltransferase I"/>
    <property type="match status" value="1"/>
</dbReference>
<evidence type="ECO:0000256" key="2">
    <source>
        <dbReference type="ARBA" id="ARBA00022552"/>
    </source>
</evidence>
<dbReference type="InterPro" id="IPR000878">
    <property type="entry name" value="4pyrrol_Mease"/>
</dbReference>
<accession>A0A0F7HPM7</accession>
<evidence type="ECO:0000256" key="4">
    <source>
        <dbReference type="ARBA" id="ARBA00022679"/>
    </source>
</evidence>
<dbReference type="EC" id="2.1.1.198" evidence="6"/>